<evidence type="ECO:0000256" key="2">
    <source>
        <dbReference type="ARBA" id="ARBA00022679"/>
    </source>
</evidence>
<keyword evidence="2 4" id="KW-0808">Transferase</keyword>
<dbReference type="SUPFAM" id="SSF55729">
    <property type="entry name" value="Acyl-CoA N-acyltransferases (Nat)"/>
    <property type="match status" value="1"/>
</dbReference>
<dbReference type="GO" id="GO:0008080">
    <property type="term" value="F:N-acetyltransferase activity"/>
    <property type="evidence" value="ECO:0007669"/>
    <property type="project" value="TreeGrafter"/>
</dbReference>
<evidence type="ECO:0000313" key="5">
    <source>
        <dbReference type="Proteomes" id="UP000066624"/>
    </source>
</evidence>
<name>A0A0K0XY20_9GAMM</name>
<dbReference type="PANTHER" id="PTHR10545">
    <property type="entry name" value="DIAMINE N-ACETYLTRANSFERASE"/>
    <property type="match status" value="1"/>
</dbReference>
<gene>
    <name evidence="4" type="ORF">WM2015_2215</name>
</gene>
<dbReference type="FunFam" id="3.40.630.30:FF:000064">
    <property type="entry name" value="GNAT family acetyltransferase"/>
    <property type="match status" value="1"/>
</dbReference>
<dbReference type="InterPro" id="IPR000182">
    <property type="entry name" value="GNAT_dom"/>
</dbReference>
<dbReference type="PATRIC" id="fig|1579979.3.peg.2264"/>
<dbReference type="InterPro" id="IPR051016">
    <property type="entry name" value="Diverse_Substrate_AcTransf"/>
</dbReference>
<comment type="similarity">
    <text evidence="1">Belongs to the acetyltransferase family.</text>
</comment>
<proteinExistence type="inferred from homology"/>
<dbReference type="CDD" id="cd04301">
    <property type="entry name" value="NAT_SF"/>
    <property type="match status" value="1"/>
</dbReference>
<protein>
    <submittedName>
        <fullName evidence="4">Diamine acetyltransferase 2</fullName>
    </submittedName>
</protein>
<dbReference type="KEGG" id="wma:WM2015_2215"/>
<dbReference type="Pfam" id="PF00583">
    <property type="entry name" value="Acetyltransf_1"/>
    <property type="match status" value="1"/>
</dbReference>
<dbReference type="EMBL" id="CP012154">
    <property type="protein sequence ID" value="AKS42578.1"/>
    <property type="molecule type" value="Genomic_DNA"/>
</dbReference>
<dbReference type="PROSITE" id="PS51186">
    <property type="entry name" value="GNAT"/>
    <property type="match status" value="1"/>
</dbReference>
<dbReference type="InterPro" id="IPR016181">
    <property type="entry name" value="Acyl_CoA_acyltransferase"/>
</dbReference>
<organism evidence="4 5">
    <name type="scientific">Wenzhouxiangella marina</name>
    <dbReference type="NCBI Taxonomy" id="1579979"/>
    <lineage>
        <taxon>Bacteria</taxon>
        <taxon>Pseudomonadati</taxon>
        <taxon>Pseudomonadota</taxon>
        <taxon>Gammaproteobacteria</taxon>
        <taxon>Chromatiales</taxon>
        <taxon>Wenzhouxiangellaceae</taxon>
        <taxon>Wenzhouxiangella</taxon>
    </lineage>
</organism>
<reference evidence="4 5" key="1">
    <citation type="submission" date="2015-07" db="EMBL/GenBank/DDBJ databases">
        <authorList>
            <person name="Noorani M."/>
        </authorList>
    </citation>
    <scope>NUCLEOTIDE SEQUENCE [LARGE SCALE GENOMIC DNA]</scope>
    <source>
        <strain evidence="4 5">KCTC 42284</strain>
    </source>
</reference>
<dbReference type="RefSeq" id="WP_049726132.1">
    <property type="nucleotide sequence ID" value="NZ_CP012154.1"/>
</dbReference>
<evidence type="ECO:0000256" key="1">
    <source>
        <dbReference type="ARBA" id="ARBA00008694"/>
    </source>
</evidence>
<keyword evidence="3" id="KW-0012">Acyltransferase</keyword>
<dbReference type="Proteomes" id="UP000066624">
    <property type="component" value="Chromosome"/>
</dbReference>
<accession>A0A0K0XY20</accession>
<dbReference type="STRING" id="1579979.WM2015_2215"/>
<dbReference type="Gene3D" id="3.40.630.30">
    <property type="match status" value="1"/>
</dbReference>
<evidence type="ECO:0000313" key="4">
    <source>
        <dbReference type="EMBL" id="AKS42578.1"/>
    </source>
</evidence>
<evidence type="ECO:0000256" key="3">
    <source>
        <dbReference type="ARBA" id="ARBA00023315"/>
    </source>
</evidence>
<sequence length="163" mass="18472">MTAMDWTIRPARPGDEHTLLELVRELADYERAPDQVDATPQDLHRALFADSPTAEAVLAERSGQALGFALFFTNYSTWTGRPGLYLEDLFVREVERGKGLGKALLLHLASIAHARDYGRMEWSVLDWNQPAIDFYRALGAKPMDEWTVFRLDRQALERLVGPA</sequence>
<keyword evidence="5" id="KW-1185">Reference proteome</keyword>
<dbReference type="PANTHER" id="PTHR10545:SF29">
    <property type="entry name" value="GH14572P-RELATED"/>
    <property type="match status" value="1"/>
</dbReference>
<dbReference type="AlphaFoldDB" id="A0A0K0XY20"/>